<keyword evidence="6" id="KW-0862">Zinc</keyword>
<dbReference type="GO" id="GO:0008270">
    <property type="term" value="F:zinc ion binding"/>
    <property type="evidence" value="ECO:0007669"/>
    <property type="project" value="UniProtKB-KW"/>
</dbReference>
<gene>
    <name evidence="16" type="ORF">HS088_TW21G01058</name>
</gene>
<dbReference type="Gene3D" id="2.60.120.650">
    <property type="entry name" value="Cupin"/>
    <property type="match status" value="1"/>
</dbReference>
<keyword evidence="5 13" id="KW-0863">Zinc-finger</keyword>
<evidence type="ECO:0000256" key="1">
    <source>
        <dbReference type="ARBA" id="ARBA00001954"/>
    </source>
</evidence>
<protein>
    <recommendedName>
        <fullName evidence="18">Lysine-specific demethylase JMJ25-like</fullName>
    </recommendedName>
</protein>
<organism evidence="16 17">
    <name type="scientific">Tripterygium wilfordii</name>
    <name type="common">Thunder God vine</name>
    <dbReference type="NCBI Taxonomy" id="458696"/>
    <lineage>
        <taxon>Eukaryota</taxon>
        <taxon>Viridiplantae</taxon>
        <taxon>Streptophyta</taxon>
        <taxon>Embryophyta</taxon>
        <taxon>Tracheophyta</taxon>
        <taxon>Spermatophyta</taxon>
        <taxon>Magnoliopsida</taxon>
        <taxon>eudicotyledons</taxon>
        <taxon>Gunneridae</taxon>
        <taxon>Pentapetalae</taxon>
        <taxon>rosids</taxon>
        <taxon>fabids</taxon>
        <taxon>Celastrales</taxon>
        <taxon>Celastraceae</taxon>
        <taxon>Tripterygium</taxon>
    </lineage>
</organism>
<comment type="subcellular location">
    <subcellularLocation>
        <location evidence="2">Nucleus</location>
    </subcellularLocation>
</comment>
<dbReference type="FunCoup" id="A0A7J7C448">
    <property type="interactions" value="290"/>
</dbReference>
<keyword evidence="4" id="KW-0479">Metal-binding</keyword>
<keyword evidence="17" id="KW-1185">Reference proteome</keyword>
<name>A0A7J7C448_TRIWF</name>
<dbReference type="GO" id="GO:0031490">
    <property type="term" value="F:chromatin DNA binding"/>
    <property type="evidence" value="ECO:0007669"/>
    <property type="project" value="TreeGrafter"/>
</dbReference>
<evidence type="ECO:0000256" key="5">
    <source>
        <dbReference type="ARBA" id="ARBA00022771"/>
    </source>
</evidence>
<evidence type="ECO:0000256" key="8">
    <source>
        <dbReference type="ARBA" id="ARBA00023004"/>
    </source>
</evidence>
<keyword evidence="8" id="KW-0408">Iron</keyword>
<dbReference type="AlphaFoldDB" id="A0A7J7C448"/>
<dbReference type="CDD" id="cd02208">
    <property type="entry name" value="cupin_RmlC-like"/>
    <property type="match status" value="1"/>
</dbReference>
<evidence type="ECO:0000256" key="7">
    <source>
        <dbReference type="ARBA" id="ARBA00023002"/>
    </source>
</evidence>
<reference evidence="16 17" key="1">
    <citation type="journal article" date="2020" name="Nat. Commun.">
        <title>Genome of Tripterygium wilfordii and identification of cytochrome P450 involved in triptolide biosynthesis.</title>
        <authorList>
            <person name="Tu L."/>
            <person name="Su P."/>
            <person name="Zhang Z."/>
            <person name="Gao L."/>
            <person name="Wang J."/>
            <person name="Hu T."/>
            <person name="Zhou J."/>
            <person name="Zhang Y."/>
            <person name="Zhao Y."/>
            <person name="Liu Y."/>
            <person name="Song Y."/>
            <person name="Tong Y."/>
            <person name="Lu Y."/>
            <person name="Yang J."/>
            <person name="Xu C."/>
            <person name="Jia M."/>
            <person name="Peters R.J."/>
            <person name="Huang L."/>
            <person name="Gao W."/>
        </authorList>
    </citation>
    <scope>NUCLEOTIDE SEQUENCE [LARGE SCALE GENOMIC DNA]</scope>
    <source>
        <strain evidence="17">cv. XIE 37</strain>
        <tissue evidence="16">Leaf</tissue>
    </source>
</reference>
<dbReference type="PANTHER" id="PTHR12549">
    <property type="entry name" value="JMJC DOMAIN-CONTAINING HISTONE DEMETHYLATION PROTEIN"/>
    <property type="match status" value="1"/>
</dbReference>
<keyword evidence="7" id="KW-0560">Oxidoreductase</keyword>
<dbReference type="InterPro" id="IPR045109">
    <property type="entry name" value="LSDs-like"/>
</dbReference>
<accession>A0A7J7C448</accession>
<comment type="cofactor">
    <cofactor evidence="1">
        <name>Fe(2+)</name>
        <dbReference type="ChEBI" id="CHEBI:29033"/>
    </cofactor>
</comment>
<evidence type="ECO:0000256" key="4">
    <source>
        <dbReference type="ARBA" id="ARBA00022723"/>
    </source>
</evidence>
<dbReference type="EMBL" id="JAAARO010000021">
    <property type="protein sequence ID" value="KAF5728904.1"/>
    <property type="molecule type" value="Genomic_DNA"/>
</dbReference>
<feature type="domain" description="JmjC" evidence="15">
    <location>
        <begin position="594"/>
        <end position="834"/>
    </location>
</feature>
<dbReference type="GO" id="GO:0016491">
    <property type="term" value="F:oxidoreductase activity"/>
    <property type="evidence" value="ECO:0007669"/>
    <property type="project" value="UniProtKB-KW"/>
</dbReference>
<feature type="domain" description="RING-type" evidence="14">
    <location>
        <begin position="173"/>
        <end position="220"/>
    </location>
</feature>
<dbReference type="GO" id="GO:0003712">
    <property type="term" value="F:transcription coregulator activity"/>
    <property type="evidence" value="ECO:0007669"/>
    <property type="project" value="TreeGrafter"/>
</dbReference>
<evidence type="ECO:0000256" key="10">
    <source>
        <dbReference type="ARBA" id="ARBA00023163"/>
    </source>
</evidence>
<dbReference type="Pfam" id="PF10497">
    <property type="entry name" value="zf-4CXXC_R1"/>
    <property type="match status" value="1"/>
</dbReference>
<evidence type="ECO:0000256" key="12">
    <source>
        <dbReference type="ARBA" id="ARBA00060112"/>
    </source>
</evidence>
<evidence type="ECO:0008006" key="18">
    <source>
        <dbReference type="Google" id="ProtNLM"/>
    </source>
</evidence>
<sequence>MVPKEQHIGGHIDYKMQRIEESSTVVRHTTRRRVRKILQCENHLLKSKRGKRRMNKSYPVKIKTSSKKIKLTRELEFPMEGMVIPKKRRSALSIKKCLTDVEMDKKEDTTMTQRSLDEKLLNLHGSMTTSSCSSSSSSSSSCLSLFVYSRGFDSGHKRRVRNVKVKKDNHRKCHQCMRSGRKPVVVCKNCEKKVYCTQCIQQWYPRMSVKDISKLCPFCSKNCNCNMCLHSSGLIKTLKRDISRSKKERHLHHFIKSLLPFLKQICEEQAMETRTESAIRGISHANFEIPQTVCYNDERVYCDYCATSIVDLHRSCPKCSYELCLRCCQEIRERGFSTRAELTFQYVNRGFDYMHGGDPLANYCHSESAQIYIEPVMWNAENDGSITCAPKELDGCGDCVLELKCILPLGWISKLENSAEVLLRKSSSGQRLLASKCDEDGKEMLQRAASRKSSNDNYLYYPTWSSTQKDEGLLCFQKHWDKGEPVIVRDVLEATSGLSWEPMVMWRALCENMDPLTSSKTSEVKAIDCLACCEVEINTRQFFEGYTEGRRYVNLWPEMLKLRDWPPSDKFEDVLPRHCDEFISALPFQEYSNPRDGVLNLAVKIPAGILEPDMGPKTYIAYGVSEELGRGDSVTKLHCDMSDAVNILTHTADPKLSEEQCLAIERLKKKHEEQDEREHQMHDWLMHPSECDETQKISDGEMGSRFSNCCKEENPDKTVGALWDIFRREDVPKLEAYLIKHCKEFRHSYCSPVLKVFHPIHDQCFYLSSRHKQQLKEEYGVEPWTFHQRIGEAVFIPAGCPHQVRNLKSCTKVAADFVSPENIGECLRLTEEFRRLPVNHRAREDKLEIKKMIVYAIDKAIEDLQAILYEPSNK</sequence>
<dbReference type="InParanoid" id="A0A7J7C448"/>
<keyword evidence="9" id="KW-0805">Transcription regulation</keyword>
<dbReference type="PANTHER" id="PTHR12549:SF37">
    <property type="entry name" value="LYSINE-SPECIFIC DEMETHYLASE JMJ26"/>
    <property type="match status" value="1"/>
</dbReference>
<dbReference type="GO" id="GO:0006357">
    <property type="term" value="P:regulation of transcription by RNA polymerase II"/>
    <property type="evidence" value="ECO:0007669"/>
    <property type="project" value="TreeGrafter"/>
</dbReference>
<evidence type="ECO:0000256" key="11">
    <source>
        <dbReference type="ARBA" id="ARBA00023242"/>
    </source>
</evidence>
<dbReference type="InterPro" id="IPR003347">
    <property type="entry name" value="JmjC_dom"/>
</dbReference>
<keyword evidence="11" id="KW-0539">Nucleus</keyword>
<comment type="function">
    <text evidence="12">May function as histone H3 lysine demethylase and be involved in regulation of gene expression.</text>
</comment>
<evidence type="ECO:0000259" key="15">
    <source>
        <dbReference type="PROSITE" id="PS51184"/>
    </source>
</evidence>
<evidence type="ECO:0000256" key="6">
    <source>
        <dbReference type="ARBA" id="ARBA00022833"/>
    </source>
</evidence>
<dbReference type="InterPro" id="IPR018866">
    <property type="entry name" value="Znf-4CXXC_R1"/>
</dbReference>
<evidence type="ECO:0000256" key="9">
    <source>
        <dbReference type="ARBA" id="ARBA00023015"/>
    </source>
</evidence>
<evidence type="ECO:0000313" key="16">
    <source>
        <dbReference type="EMBL" id="KAF5728904.1"/>
    </source>
</evidence>
<dbReference type="GO" id="GO:0032454">
    <property type="term" value="F:histone H3K9 demethylase activity"/>
    <property type="evidence" value="ECO:0007669"/>
    <property type="project" value="InterPro"/>
</dbReference>
<dbReference type="GO" id="GO:0000785">
    <property type="term" value="C:chromatin"/>
    <property type="evidence" value="ECO:0007669"/>
    <property type="project" value="TreeGrafter"/>
</dbReference>
<dbReference type="Pfam" id="PF02373">
    <property type="entry name" value="JmjC"/>
    <property type="match status" value="1"/>
</dbReference>
<dbReference type="Proteomes" id="UP000593562">
    <property type="component" value="Unassembled WGS sequence"/>
</dbReference>
<dbReference type="GO" id="GO:0000118">
    <property type="term" value="C:histone deacetylase complex"/>
    <property type="evidence" value="ECO:0007669"/>
    <property type="project" value="TreeGrafter"/>
</dbReference>
<comment type="caution">
    <text evidence="16">The sequence shown here is derived from an EMBL/GenBank/DDBJ whole genome shotgun (WGS) entry which is preliminary data.</text>
</comment>
<evidence type="ECO:0000259" key="14">
    <source>
        <dbReference type="PROSITE" id="PS50089"/>
    </source>
</evidence>
<dbReference type="PROSITE" id="PS50089">
    <property type="entry name" value="ZF_RING_2"/>
    <property type="match status" value="1"/>
</dbReference>
<evidence type="ECO:0000313" key="17">
    <source>
        <dbReference type="Proteomes" id="UP000593562"/>
    </source>
</evidence>
<keyword evidence="10" id="KW-0804">Transcription</keyword>
<evidence type="ECO:0000256" key="13">
    <source>
        <dbReference type="PROSITE-ProRule" id="PRU00175"/>
    </source>
</evidence>
<dbReference type="SUPFAM" id="SSF51197">
    <property type="entry name" value="Clavaminate synthase-like"/>
    <property type="match status" value="1"/>
</dbReference>
<dbReference type="PROSITE" id="PS51184">
    <property type="entry name" value="JMJC"/>
    <property type="match status" value="1"/>
</dbReference>
<evidence type="ECO:0000256" key="3">
    <source>
        <dbReference type="ARBA" id="ARBA00006801"/>
    </source>
</evidence>
<dbReference type="FunFam" id="2.60.120.650:FF:000026">
    <property type="entry name" value="Transcription factor jumonji domain-containing protein"/>
    <property type="match status" value="1"/>
</dbReference>
<evidence type="ECO:0000256" key="2">
    <source>
        <dbReference type="ARBA" id="ARBA00004123"/>
    </source>
</evidence>
<proteinExistence type="inferred from homology"/>
<dbReference type="InterPro" id="IPR001841">
    <property type="entry name" value="Znf_RING"/>
</dbReference>
<dbReference type="SMART" id="SM00558">
    <property type="entry name" value="JmjC"/>
    <property type="match status" value="1"/>
</dbReference>
<dbReference type="OrthoDB" id="1667110at2759"/>
<comment type="similarity">
    <text evidence="3">Belongs to the JARID1 histone demethylase family.</text>
</comment>